<dbReference type="AlphaFoldDB" id="A0A7S4SJW9"/>
<evidence type="ECO:0000313" key="2">
    <source>
        <dbReference type="EMBL" id="CAE4648012.1"/>
    </source>
</evidence>
<feature type="region of interest" description="Disordered" evidence="1">
    <location>
        <begin position="83"/>
        <end position="108"/>
    </location>
</feature>
<name>A0A7S4SJW9_9STRA</name>
<protein>
    <submittedName>
        <fullName evidence="2">Uncharacterized protein</fullName>
    </submittedName>
</protein>
<reference evidence="2" key="1">
    <citation type="submission" date="2021-01" db="EMBL/GenBank/DDBJ databases">
        <authorList>
            <person name="Corre E."/>
            <person name="Pelletier E."/>
            <person name="Niang G."/>
            <person name="Scheremetjew M."/>
            <person name="Finn R."/>
            <person name="Kale V."/>
            <person name="Holt S."/>
            <person name="Cochrane G."/>
            <person name="Meng A."/>
            <person name="Brown T."/>
            <person name="Cohen L."/>
        </authorList>
    </citation>
    <scope>NUCLEOTIDE SEQUENCE</scope>
    <source>
        <strain evidence="2">GSO104</strain>
    </source>
</reference>
<sequence length="108" mass="11781">MLPNQIGLAISRTLGPLLGFSNMLVYFLPNCLEYQQDHPGTWLVNAYFQVLRPRAPCALSPSGMCCGQKEDVEDGQEMNFAMANTANEPASSSPIDSTDQKDALNLNS</sequence>
<feature type="compositionally biased region" description="Polar residues" evidence="1">
    <location>
        <begin position="83"/>
        <end position="97"/>
    </location>
</feature>
<gene>
    <name evidence="2" type="ORF">DBRI00130_LOCUS36501</name>
</gene>
<organism evidence="2">
    <name type="scientific">Ditylum brightwellii</name>
    <dbReference type="NCBI Taxonomy" id="49249"/>
    <lineage>
        <taxon>Eukaryota</taxon>
        <taxon>Sar</taxon>
        <taxon>Stramenopiles</taxon>
        <taxon>Ochrophyta</taxon>
        <taxon>Bacillariophyta</taxon>
        <taxon>Mediophyceae</taxon>
        <taxon>Lithodesmiophycidae</taxon>
        <taxon>Lithodesmiales</taxon>
        <taxon>Lithodesmiaceae</taxon>
        <taxon>Ditylum</taxon>
    </lineage>
</organism>
<proteinExistence type="predicted"/>
<accession>A0A7S4SJW9</accession>
<dbReference type="EMBL" id="HBNS01047315">
    <property type="protein sequence ID" value="CAE4648012.1"/>
    <property type="molecule type" value="Transcribed_RNA"/>
</dbReference>
<evidence type="ECO:0000256" key="1">
    <source>
        <dbReference type="SAM" id="MobiDB-lite"/>
    </source>
</evidence>